<dbReference type="CDD" id="cd06661">
    <property type="entry name" value="GGCT_like"/>
    <property type="match status" value="1"/>
</dbReference>
<sequence>MSGEHSAFFYGTLMAPEIFFSVCYGTRRPPQAICQLHTFSPAILDGHCRHRVRLADYPAVVRQEGHSVRGIYATGLTDANIDKLDRFEGDEYERVEVEVREGEGTAGEAKKAFVYLFLKGAELEAGEWDFEAFRREKMEVWTRQRWDEVEVFRTAEDDPSNTNRSTC</sequence>
<dbReference type="InterPro" id="IPR036568">
    <property type="entry name" value="GGCT-like_sf"/>
</dbReference>
<dbReference type="InterPro" id="IPR009288">
    <property type="entry name" value="AIG2-like_dom"/>
</dbReference>
<protein>
    <recommendedName>
        <fullName evidence="3">Putative gamma-glutamylcyclotransferase</fullName>
    </recommendedName>
</protein>
<dbReference type="GO" id="GO:0016740">
    <property type="term" value="F:transferase activity"/>
    <property type="evidence" value="ECO:0007669"/>
    <property type="project" value="UniProtKB-KW"/>
</dbReference>
<feature type="domain" description="Gamma-glutamylcyclotransferase AIG2-like" evidence="4">
    <location>
        <begin position="8"/>
        <end position="129"/>
    </location>
</feature>
<dbReference type="Pfam" id="PF06094">
    <property type="entry name" value="GGACT"/>
    <property type="match status" value="1"/>
</dbReference>
<comment type="caution">
    <text evidence="5">The sequence shown here is derived from an EMBL/GenBank/DDBJ whole genome shotgun (WGS) entry which is preliminary data.</text>
</comment>
<name>A0A8H4Q493_9HYPO</name>
<proteinExistence type="inferred from homology"/>
<dbReference type="PANTHER" id="PTHR31544">
    <property type="entry name" value="AIG2-LIKE PROTEIN D"/>
    <property type="match status" value="1"/>
</dbReference>
<keyword evidence="6" id="KW-1185">Reference proteome</keyword>
<evidence type="ECO:0000313" key="5">
    <source>
        <dbReference type="EMBL" id="KAF4584474.1"/>
    </source>
</evidence>
<dbReference type="Proteomes" id="UP000562929">
    <property type="component" value="Unassembled WGS sequence"/>
</dbReference>
<comment type="similarity">
    <text evidence="1">Belongs to the gamma-glutamylcyclotransferase family.</text>
</comment>
<dbReference type="InterPro" id="IPR045038">
    <property type="entry name" value="AIG2-like"/>
</dbReference>
<evidence type="ECO:0000259" key="4">
    <source>
        <dbReference type="Pfam" id="PF06094"/>
    </source>
</evidence>
<reference evidence="5 6" key="1">
    <citation type="journal article" date="2020" name="G3 (Bethesda)">
        <title>Genetic Underpinnings of Host Manipulation by Ophiocordyceps as Revealed by Comparative Transcriptomics.</title>
        <authorList>
            <person name="Will I."/>
            <person name="Das B."/>
            <person name="Trinh T."/>
            <person name="Brachmann A."/>
            <person name="Ohm R.A."/>
            <person name="de Bekker C."/>
        </authorList>
    </citation>
    <scope>NUCLEOTIDE SEQUENCE [LARGE SCALE GENOMIC DNA]</scope>
    <source>
        <strain evidence="5 6">EC05</strain>
    </source>
</reference>
<evidence type="ECO:0000256" key="3">
    <source>
        <dbReference type="ARBA" id="ARBA00030602"/>
    </source>
</evidence>
<evidence type="ECO:0000256" key="2">
    <source>
        <dbReference type="ARBA" id="ARBA00022679"/>
    </source>
</evidence>
<accession>A0A8H4Q493</accession>
<dbReference type="OrthoDB" id="1044435at2759"/>
<keyword evidence="2" id="KW-0808">Transferase</keyword>
<dbReference type="Gene3D" id="3.10.490.10">
    <property type="entry name" value="Gamma-glutamyl cyclotransferase-like"/>
    <property type="match status" value="1"/>
</dbReference>
<gene>
    <name evidence="5" type="ORF">GQ602_005847</name>
</gene>
<dbReference type="AlphaFoldDB" id="A0A8H4Q493"/>
<dbReference type="InterPro" id="IPR013024">
    <property type="entry name" value="GGCT-like"/>
</dbReference>
<dbReference type="PANTHER" id="PTHR31544:SF2">
    <property type="entry name" value="AIG2-LIKE PROTEIN D"/>
    <property type="match status" value="1"/>
</dbReference>
<evidence type="ECO:0000256" key="1">
    <source>
        <dbReference type="ARBA" id="ARBA00008861"/>
    </source>
</evidence>
<dbReference type="EMBL" id="JAACLJ010000006">
    <property type="protein sequence ID" value="KAF4584474.1"/>
    <property type="molecule type" value="Genomic_DNA"/>
</dbReference>
<dbReference type="SUPFAM" id="SSF110857">
    <property type="entry name" value="Gamma-glutamyl cyclotransferase-like"/>
    <property type="match status" value="1"/>
</dbReference>
<organism evidence="5 6">
    <name type="scientific">Ophiocordyceps camponoti-floridani</name>
    <dbReference type="NCBI Taxonomy" id="2030778"/>
    <lineage>
        <taxon>Eukaryota</taxon>
        <taxon>Fungi</taxon>
        <taxon>Dikarya</taxon>
        <taxon>Ascomycota</taxon>
        <taxon>Pezizomycotina</taxon>
        <taxon>Sordariomycetes</taxon>
        <taxon>Hypocreomycetidae</taxon>
        <taxon>Hypocreales</taxon>
        <taxon>Ophiocordycipitaceae</taxon>
        <taxon>Ophiocordyceps</taxon>
    </lineage>
</organism>
<evidence type="ECO:0000313" key="6">
    <source>
        <dbReference type="Proteomes" id="UP000562929"/>
    </source>
</evidence>